<feature type="transmembrane region" description="Helical" evidence="1">
    <location>
        <begin position="160"/>
        <end position="179"/>
    </location>
</feature>
<dbReference type="AlphaFoldDB" id="A0A4S4NEW1"/>
<evidence type="ECO:0000313" key="3">
    <source>
        <dbReference type="Proteomes" id="UP000306602"/>
    </source>
</evidence>
<feature type="transmembrane region" description="Helical" evidence="1">
    <location>
        <begin position="83"/>
        <end position="102"/>
    </location>
</feature>
<organism evidence="2 3">
    <name type="scientific">Aliishimia ponticola</name>
    <dbReference type="NCBI Taxonomy" id="2499833"/>
    <lineage>
        <taxon>Bacteria</taxon>
        <taxon>Pseudomonadati</taxon>
        <taxon>Pseudomonadota</taxon>
        <taxon>Alphaproteobacteria</taxon>
        <taxon>Rhodobacterales</taxon>
        <taxon>Paracoccaceae</taxon>
        <taxon>Aliishimia</taxon>
    </lineage>
</organism>
<protein>
    <recommendedName>
        <fullName evidence="4">Tripartite tricarboxylate transporter TctB family protein</fullName>
    </recommendedName>
</protein>
<dbReference type="EMBL" id="SRKY01000002">
    <property type="protein sequence ID" value="THH36678.1"/>
    <property type="molecule type" value="Genomic_DNA"/>
</dbReference>
<keyword evidence="3" id="KW-1185">Reference proteome</keyword>
<reference evidence="2 3" key="1">
    <citation type="submission" date="2019-04" db="EMBL/GenBank/DDBJ databases">
        <title>Shimia ponticola sp. nov., isolated from seawater.</title>
        <authorList>
            <person name="Kim Y.-O."/>
            <person name="Yoon J.-H."/>
        </authorList>
    </citation>
    <scope>NUCLEOTIDE SEQUENCE [LARGE SCALE GENOMIC DNA]</scope>
    <source>
        <strain evidence="2 3">MYP11</strain>
    </source>
</reference>
<evidence type="ECO:0000256" key="1">
    <source>
        <dbReference type="SAM" id="Phobius"/>
    </source>
</evidence>
<sequence length="190" mass="20148">MDDPKRGSRANRSVALVCLAIAVVMVVIWIPMDVDTGLIEQVRRRVTIGDSLAPTVAAGVIGLGALILLIGGERVPSGSLSGANLWFIALLLVCFAVGFALMRWTGPAAVWVANTFTGQDLDYRPLRDTAPWKYLGFVAGCTFVIAALISAVQGRLTLQALLVGLGASLAMIAVFDWPFDNLLLPPNGDV</sequence>
<evidence type="ECO:0000313" key="2">
    <source>
        <dbReference type="EMBL" id="THH36678.1"/>
    </source>
</evidence>
<accession>A0A4S4NEW1</accession>
<dbReference type="RefSeq" id="WP_136462279.1">
    <property type="nucleotide sequence ID" value="NZ_SRKY01000002.1"/>
</dbReference>
<feature type="transmembrane region" description="Helical" evidence="1">
    <location>
        <begin position="12"/>
        <end position="32"/>
    </location>
</feature>
<keyword evidence="1" id="KW-0472">Membrane</keyword>
<feature type="transmembrane region" description="Helical" evidence="1">
    <location>
        <begin position="134"/>
        <end position="153"/>
    </location>
</feature>
<keyword evidence="1" id="KW-1133">Transmembrane helix</keyword>
<evidence type="ECO:0008006" key="4">
    <source>
        <dbReference type="Google" id="ProtNLM"/>
    </source>
</evidence>
<name>A0A4S4NEW1_9RHOB</name>
<comment type="caution">
    <text evidence="2">The sequence shown here is derived from an EMBL/GenBank/DDBJ whole genome shotgun (WGS) entry which is preliminary data.</text>
</comment>
<proteinExistence type="predicted"/>
<feature type="transmembrane region" description="Helical" evidence="1">
    <location>
        <begin position="52"/>
        <end position="71"/>
    </location>
</feature>
<dbReference type="Proteomes" id="UP000306602">
    <property type="component" value="Unassembled WGS sequence"/>
</dbReference>
<gene>
    <name evidence="2" type="ORF">E4Z66_06925</name>
</gene>
<dbReference type="OrthoDB" id="7867876at2"/>
<keyword evidence="1" id="KW-0812">Transmembrane</keyword>